<reference evidence="1 2" key="1">
    <citation type="journal article" date="2016" name="Front. Microbiol.">
        <title>Comparative Genomic Analysis Reveals a Diverse Repertoire of Genes Involved in Prokaryote-Eukaryote Interactions within the Pseudovibrio Genus.</title>
        <authorList>
            <person name="Romano S."/>
            <person name="Fernandez-Guerra A."/>
            <person name="Reen F.J."/>
            <person name="Glockner F.O."/>
            <person name="Crowley S.P."/>
            <person name="O'Sullivan O."/>
            <person name="Cotter P.D."/>
            <person name="Adams C."/>
            <person name="Dobson A.D."/>
            <person name="O'Gara F."/>
        </authorList>
    </citation>
    <scope>NUCLEOTIDE SEQUENCE [LARGE SCALE GENOMIC DNA]</scope>
    <source>
        <strain evidence="1 2">Ad2</strain>
    </source>
</reference>
<dbReference type="Proteomes" id="UP000076577">
    <property type="component" value="Unassembled WGS sequence"/>
</dbReference>
<dbReference type="Pfam" id="PF04317">
    <property type="entry name" value="DUF463"/>
    <property type="match status" value="1"/>
</dbReference>
<evidence type="ECO:0000313" key="2">
    <source>
        <dbReference type="Proteomes" id="UP000076577"/>
    </source>
</evidence>
<dbReference type="InterPro" id="IPR007413">
    <property type="entry name" value="YcjX-like"/>
</dbReference>
<sequence>MSPLNSLFKTAQLALSDAHTALDNLTESAIDLTVPNIRLGVTGLARSGKTVFISALVHNLTAGGRLPLFDAAGTGRLAQAYLQPQPDDNVPRFNYEEHVETLIKDRLWPESTHQISELRLTLEYESATFFNRQLGGGKLHLDIVDYPGEWLLDLVLLKQDFRRFSEEAIKRAKARPNLSNDFLSTLARYQNNLHDEFSEDIARELASTFTEYLSRCREDENALSMLPPGRFLMPGDMKGTPALTFAPLDLGTIQTKPKANTLQAMMERRYEAYRKHVVRPFFKNHFAKLDRQIVLVDALTAINAGPEALQDLNQALCEIMGAFRPGKSSWLSSVLPRRIDRILFAATKADHLRREDHDHLEALLKQLVDQAMNRAKFSGAKVETLALASVRATRQATVHHEGIETPALLGTPLPEETISEMMFDGEEEAAIFPGDLPEDLKDLFSSQEDSNNSEDRSALKYVRFRPPKLERTAEGITLSLPHIRLDSAMEFLLGDKLA</sequence>
<keyword evidence="2" id="KW-1185">Reference proteome</keyword>
<protein>
    <recommendedName>
        <fullName evidence="3">YcjX-like protein</fullName>
    </recommendedName>
</protein>
<name>A0A166AP00_9HYPH</name>
<dbReference type="OrthoDB" id="9777645at2"/>
<dbReference type="PANTHER" id="PTHR38605">
    <property type="entry name" value="ATPASE-RELATED"/>
    <property type="match status" value="1"/>
</dbReference>
<organism evidence="1 2">
    <name type="scientific">Pseudovibrio axinellae</name>
    <dbReference type="NCBI Taxonomy" id="989403"/>
    <lineage>
        <taxon>Bacteria</taxon>
        <taxon>Pseudomonadati</taxon>
        <taxon>Pseudomonadota</taxon>
        <taxon>Alphaproteobacteria</taxon>
        <taxon>Hyphomicrobiales</taxon>
        <taxon>Stappiaceae</taxon>
        <taxon>Pseudovibrio</taxon>
    </lineage>
</organism>
<dbReference type="PATRIC" id="fig|989403.3.peg.703"/>
<accession>A0A166AP00</accession>
<dbReference type="PIRSF" id="PIRSF019381">
    <property type="entry name" value="YcjX"/>
    <property type="match status" value="1"/>
</dbReference>
<evidence type="ECO:0000313" key="1">
    <source>
        <dbReference type="EMBL" id="KZL21368.1"/>
    </source>
</evidence>
<dbReference type="STRING" id="989403.SAMN05421798_105282"/>
<gene>
    <name evidence="1" type="ORF">PsAD2_00659</name>
</gene>
<dbReference type="AlphaFoldDB" id="A0A166AP00"/>
<dbReference type="PANTHER" id="PTHR38605:SF1">
    <property type="entry name" value="ATPASE"/>
    <property type="match status" value="1"/>
</dbReference>
<proteinExistence type="predicted"/>
<evidence type="ECO:0008006" key="3">
    <source>
        <dbReference type="Google" id="ProtNLM"/>
    </source>
</evidence>
<dbReference type="RefSeq" id="WP_068002144.1">
    <property type="nucleotide sequence ID" value="NZ_FOFM01000005.1"/>
</dbReference>
<comment type="caution">
    <text evidence="1">The sequence shown here is derived from an EMBL/GenBank/DDBJ whole genome shotgun (WGS) entry which is preliminary data.</text>
</comment>
<dbReference type="EMBL" id="LMCB01000004">
    <property type="protein sequence ID" value="KZL21368.1"/>
    <property type="molecule type" value="Genomic_DNA"/>
</dbReference>